<feature type="non-terminal residue" evidence="1">
    <location>
        <position position="154"/>
    </location>
</feature>
<proteinExistence type="predicted"/>
<comment type="caution">
    <text evidence="1">The sequence shown here is derived from an EMBL/GenBank/DDBJ whole genome shotgun (WGS) entry which is preliminary data.</text>
</comment>
<sequence length="154" mass="17500">WSVQEDTITYHLLVILLPPPGHSFSLEQDTTTQLPSRKSIIHVELQCTCSREQTLRGGLCFLHHPNDKLQKDQHSYLLHTLCTDSYLDVKKTACWFQTLVRTAWLLLPQSHHCQLTVLPSSHSCVFQLTSASMMKTCTEMMFAVQKGSPGAYLN</sequence>
<dbReference type="Proteomes" id="UP000517892">
    <property type="component" value="Unassembled WGS sequence"/>
</dbReference>
<dbReference type="OrthoDB" id="9390510at2759"/>
<reference evidence="1 2" key="1">
    <citation type="submission" date="2019-09" db="EMBL/GenBank/DDBJ databases">
        <title>Bird 10,000 Genomes (B10K) Project - Family phase.</title>
        <authorList>
            <person name="Zhang G."/>
        </authorList>
    </citation>
    <scope>NUCLEOTIDE SEQUENCE [LARGE SCALE GENOMIC DNA]</scope>
    <source>
        <strain evidence="1">B10K-DU-017-25</strain>
        <tissue evidence="1">Mixed tissue sample</tissue>
    </source>
</reference>
<accession>A0A7K4ZUH6</accession>
<name>A0A7K4ZUH6_9AVES</name>
<evidence type="ECO:0000313" key="1">
    <source>
        <dbReference type="EMBL" id="NWR74724.1"/>
    </source>
</evidence>
<dbReference type="EMBL" id="VYZI01000209">
    <property type="protein sequence ID" value="NWR74724.1"/>
    <property type="molecule type" value="Genomic_DNA"/>
</dbReference>
<gene>
    <name evidence="1" type="primary">Itpripl1_1</name>
    <name evidence="1" type="ORF">CENUNI_R15154</name>
</gene>
<feature type="non-terminal residue" evidence="1">
    <location>
        <position position="1"/>
    </location>
</feature>
<protein>
    <submittedName>
        <fullName evidence="1">IPIL1 protein</fullName>
    </submittedName>
</protein>
<keyword evidence="2" id="KW-1185">Reference proteome</keyword>
<evidence type="ECO:0000313" key="2">
    <source>
        <dbReference type="Proteomes" id="UP000517892"/>
    </source>
</evidence>
<dbReference type="AlphaFoldDB" id="A0A7K4ZUH6"/>
<organism evidence="1 2">
    <name type="scientific">Centropus unirufus</name>
    <dbReference type="NCBI Taxonomy" id="1118519"/>
    <lineage>
        <taxon>Eukaryota</taxon>
        <taxon>Metazoa</taxon>
        <taxon>Chordata</taxon>
        <taxon>Craniata</taxon>
        <taxon>Vertebrata</taxon>
        <taxon>Euteleostomi</taxon>
        <taxon>Archelosauria</taxon>
        <taxon>Archosauria</taxon>
        <taxon>Dinosauria</taxon>
        <taxon>Saurischia</taxon>
        <taxon>Theropoda</taxon>
        <taxon>Coelurosauria</taxon>
        <taxon>Aves</taxon>
        <taxon>Neognathae</taxon>
        <taxon>Neoaves</taxon>
        <taxon>Otidimorphae</taxon>
        <taxon>Cuculiformes</taxon>
        <taxon>Centropidae</taxon>
        <taxon>Centropus</taxon>
    </lineage>
</organism>